<evidence type="ECO:0000313" key="3">
    <source>
        <dbReference type="Proteomes" id="UP000192578"/>
    </source>
</evidence>
<dbReference type="EMBL" id="MTYJ01000016">
    <property type="protein sequence ID" value="OQV22560.1"/>
    <property type="molecule type" value="Genomic_DNA"/>
</dbReference>
<protein>
    <submittedName>
        <fullName evidence="2">Uncharacterized protein</fullName>
    </submittedName>
</protein>
<dbReference type="Proteomes" id="UP000192578">
    <property type="component" value="Unassembled WGS sequence"/>
</dbReference>
<gene>
    <name evidence="2" type="ORF">BV898_03387</name>
</gene>
<dbReference type="AlphaFoldDB" id="A0A1W0X5E3"/>
<sequence length="138" mass="14917">MGADGKHLAPENAYHCSNALYRVALSKSSPSIKSIHFDVLFTRGTAPIVFQWNENLRYRSTEHQLALGVPVLRMGPPPPAGEVSNTQAYTAGGDSAKAKREQSPGYLADNAGTEYLGKRSGSNTWQDQAHFAPSPAFL</sequence>
<name>A0A1W0X5E3_HYPEX</name>
<evidence type="ECO:0000256" key="1">
    <source>
        <dbReference type="SAM" id="MobiDB-lite"/>
    </source>
</evidence>
<feature type="region of interest" description="Disordered" evidence="1">
    <location>
        <begin position="76"/>
        <end position="138"/>
    </location>
</feature>
<comment type="caution">
    <text evidence="2">The sequence shown here is derived from an EMBL/GenBank/DDBJ whole genome shotgun (WGS) entry which is preliminary data.</text>
</comment>
<evidence type="ECO:0000313" key="2">
    <source>
        <dbReference type="EMBL" id="OQV22560.1"/>
    </source>
</evidence>
<keyword evidence="3" id="KW-1185">Reference proteome</keyword>
<organism evidence="2 3">
    <name type="scientific">Hypsibius exemplaris</name>
    <name type="common">Freshwater tardigrade</name>
    <dbReference type="NCBI Taxonomy" id="2072580"/>
    <lineage>
        <taxon>Eukaryota</taxon>
        <taxon>Metazoa</taxon>
        <taxon>Ecdysozoa</taxon>
        <taxon>Tardigrada</taxon>
        <taxon>Eutardigrada</taxon>
        <taxon>Parachela</taxon>
        <taxon>Hypsibioidea</taxon>
        <taxon>Hypsibiidae</taxon>
        <taxon>Hypsibius</taxon>
    </lineage>
</organism>
<reference evidence="3" key="1">
    <citation type="submission" date="2017-01" db="EMBL/GenBank/DDBJ databases">
        <title>Comparative genomics of anhydrobiosis in the tardigrade Hypsibius dujardini.</title>
        <authorList>
            <person name="Yoshida Y."/>
            <person name="Koutsovoulos G."/>
            <person name="Laetsch D."/>
            <person name="Stevens L."/>
            <person name="Kumar S."/>
            <person name="Horikawa D."/>
            <person name="Ishino K."/>
            <person name="Komine S."/>
            <person name="Tomita M."/>
            <person name="Blaxter M."/>
            <person name="Arakawa K."/>
        </authorList>
    </citation>
    <scope>NUCLEOTIDE SEQUENCE [LARGE SCALE GENOMIC DNA]</scope>
    <source>
        <strain evidence="3">Z151</strain>
    </source>
</reference>
<proteinExistence type="predicted"/>
<accession>A0A1W0X5E3</accession>